<keyword evidence="2" id="KW-1185">Reference proteome</keyword>
<gene>
    <name evidence="1" type="ORF">BL253_03415</name>
</gene>
<dbReference type="OrthoDB" id="333076at2"/>
<evidence type="ECO:0000313" key="2">
    <source>
        <dbReference type="Proteomes" id="UP000188929"/>
    </source>
</evidence>
<accession>A0A1V2II56</accession>
<proteinExistence type="predicted"/>
<evidence type="ECO:0000313" key="1">
    <source>
        <dbReference type="EMBL" id="ONH32797.1"/>
    </source>
</evidence>
<dbReference type="AlphaFoldDB" id="A0A1V2II56"/>
<dbReference type="Proteomes" id="UP000188929">
    <property type="component" value="Unassembled WGS sequence"/>
</dbReference>
<dbReference type="EMBL" id="MOMC01000008">
    <property type="protein sequence ID" value="ONH32797.1"/>
    <property type="molecule type" value="Genomic_DNA"/>
</dbReference>
<comment type="caution">
    <text evidence="1">The sequence shown here is derived from an EMBL/GenBank/DDBJ whole genome shotgun (WGS) entry which is preliminary data.</text>
</comment>
<dbReference type="SUPFAM" id="SSF159245">
    <property type="entry name" value="AttH-like"/>
    <property type="match status" value="1"/>
</dbReference>
<dbReference type="STRING" id="1834516.BL253_03415"/>
<reference evidence="2" key="1">
    <citation type="submission" date="2016-10" db="EMBL/GenBank/DDBJ databases">
        <title>Frankia sp. NRRL B-16386 Genome sequencing.</title>
        <authorList>
            <person name="Ghodhbane-Gtari F."/>
            <person name="Swanson E."/>
            <person name="Gueddou A."/>
            <person name="Hezbri K."/>
            <person name="Ktari K."/>
            <person name="Nouioui I."/>
            <person name="Morris K."/>
            <person name="Simpson S."/>
            <person name="Abebe-Akele F."/>
            <person name="Thomas K."/>
            <person name="Gtari M."/>
            <person name="Tisa L.S."/>
        </authorList>
    </citation>
    <scope>NUCLEOTIDE SEQUENCE [LARGE SCALE GENOMIC DNA]</scope>
    <source>
        <strain evidence="2">NRRL B-16386</strain>
    </source>
</reference>
<name>A0A1V2II56_9ACTN</name>
<protein>
    <submittedName>
        <fullName evidence="1">Uncharacterized protein</fullName>
    </submittedName>
</protein>
<organism evidence="1 2">
    <name type="scientific">Pseudofrankia asymbiotica</name>
    <dbReference type="NCBI Taxonomy" id="1834516"/>
    <lineage>
        <taxon>Bacteria</taxon>
        <taxon>Bacillati</taxon>
        <taxon>Actinomycetota</taxon>
        <taxon>Actinomycetes</taxon>
        <taxon>Frankiales</taxon>
        <taxon>Frankiaceae</taxon>
        <taxon>Pseudofrankia</taxon>
    </lineage>
</organism>
<sequence length="364" mass="40114">MLSPLDDYPVHQTAAPIAEVATSDRNFYDRYYFNCGSHDGDTFLVLGLGQYPNLGTADAFALLRRGTEHRVVRASRELGPDRCDTSVGPFRVEVVEGLRTLRFVLEPNDLGLSADLTFSGAVPATLEPRQIIRGAAGRVIIDACRLAQTGRWSGTFTVDGHTTDVTPDRWWGTRDRSWGIRPVGEPEPPGRPADFHTLFWLYLPIQFADHSVIVILQEDEAGNRSLEEALLVWPAETGKPAEQLGRPDYTIEFHPGTRVPKSGTIRFSRRDDKLPEITAETLVAAHLGVGTGYGFDPGWKHGMYQGALKVDGETVDLTDPTQQGRLLGITDTFARFTRDGQVGYGLFELLAIGPHRPTGLTGFL</sequence>
<dbReference type="RefSeq" id="WP_076813495.1">
    <property type="nucleotide sequence ID" value="NZ_MOMC01000008.1"/>
</dbReference>